<dbReference type="InterPro" id="IPR000673">
    <property type="entry name" value="Sig_transdc_resp-reg_Me-estase"/>
</dbReference>
<dbReference type="GO" id="GO:0008984">
    <property type="term" value="F:protein-glutamate methylesterase activity"/>
    <property type="evidence" value="ECO:0007669"/>
    <property type="project" value="UniProtKB-EC"/>
</dbReference>
<dbReference type="GO" id="GO:0006935">
    <property type="term" value="P:chemotaxis"/>
    <property type="evidence" value="ECO:0007669"/>
    <property type="project" value="UniProtKB-UniRule"/>
</dbReference>
<dbReference type="PANTHER" id="PTHR42872:SF6">
    <property type="entry name" value="PROTEIN-GLUTAMATE METHYLESTERASE_PROTEIN-GLUTAMINE GLUTAMINASE"/>
    <property type="match status" value="1"/>
</dbReference>
<gene>
    <name evidence="6" type="ORF">AHMF7605_06010</name>
</gene>
<dbReference type="InterPro" id="IPR011247">
    <property type="entry name" value="Chemotax_prot-Glu_Me-esterase"/>
</dbReference>
<dbReference type="RefSeq" id="WP_106927412.1">
    <property type="nucleotide sequence ID" value="NZ_PYFT01000001.1"/>
</dbReference>
<dbReference type="Pfam" id="PF01339">
    <property type="entry name" value="CheB_methylest"/>
    <property type="match status" value="1"/>
</dbReference>
<dbReference type="PIRSF" id="PIRSF036461">
    <property type="entry name" value="Chmtx_methlestr"/>
    <property type="match status" value="1"/>
</dbReference>
<feature type="domain" description="CheB-type methylesterase" evidence="5">
    <location>
        <begin position="2"/>
        <end position="192"/>
    </location>
</feature>
<feature type="active site" evidence="4">
    <location>
        <position position="41"/>
    </location>
</feature>
<comment type="catalytic activity">
    <reaction evidence="3">
        <text>[protein]-L-glutamate 5-O-methyl ester + H2O = L-glutamyl-[protein] + methanol + H(+)</text>
        <dbReference type="Rhea" id="RHEA:23236"/>
        <dbReference type="Rhea" id="RHEA-COMP:10208"/>
        <dbReference type="Rhea" id="RHEA-COMP:10311"/>
        <dbReference type="ChEBI" id="CHEBI:15377"/>
        <dbReference type="ChEBI" id="CHEBI:15378"/>
        <dbReference type="ChEBI" id="CHEBI:17790"/>
        <dbReference type="ChEBI" id="CHEBI:29973"/>
        <dbReference type="ChEBI" id="CHEBI:82795"/>
        <dbReference type="EC" id="3.1.1.61"/>
    </reaction>
</comment>
<evidence type="ECO:0000313" key="7">
    <source>
        <dbReference type="Proteomes" id="UP000240357"/>
    </source>
</evidence>
<evidence type="ECO:0000256" key="4">
    <source>
        <dbReference type="PROSITE-ProRule" id="PRU00050"/>
    </source>
</evidence>
<reference evidence="6 7" key="1">
    <citation type="submission" date="2018-03" db="EMBL/GenBank/DDBJ databases">
        <title>Adhaeribacter sp. HMF7605 Genome sequencing and assembly.</title>
        <authorList>
            <person name="Kang H."/>
            <person name="Kang J."/>
            <person name="Cha I."/>
            <person name="Kim H."/>
            <person name="Joh K."/>
        </authorList>
    </citation>
    <scope>NUCLEOTIDE SEQUENCE [LARGE SCALE GENOMIC DNA]</scope>
    <source>
        <strain evidence="6 7">HMF7605</strain>
    </source>
</reference>
<feature type="active site" evidence="4">
    <location>
        <position position="134"/>
    </location>
</feature>
<dbReference type="SUPFAM" id="SSF52738">
    <property type="entry name" value="Methylesterase CheB, C-terminal domain"/>
    <property type="match status" value="1"/>
</dbReference>
<dbReference type="Proteomes" id="UP000240357">
    <property type="component" value="Unassembled WGS sequence"/>
</dbReference>
<accession>A0A2T2YC64</accession>
<dbReference type="PROSITE" id="PS50122">
    <property type="entry name" value="CHEB"/>
    <property type="match status" value="1"/>
</dbReference>
<comment type="caution">
    <text evidence="6">The sequence shown here is derived from an EMBL/GenBank/DDBJ whole genome shotgun (WGS) entry which is preliminary data.</text>
</comment>
<keyword evidence="4" id="KW-0145">Chemotaxis</keyword>
<name>A0A2T2YC64_9BACT</name>
<dbReference type="OrthoDB" id="1524092at2"/>
<evidence type="ECO:0000256" key="1">
    <source>
        <dbReference type="ARBA" id="ARBA00022801"/>
    </source>
</evidence>
<evidence type="ECO:0000256" key="2">
    <source>
        <dbReference type="ARBA" id="ARBA00039140"/>
    </source>
</evidence>
<feature type="active site" evidence="4">
    <location>
        <position position="14"/>
    </location>
</feature>
<dbReference type="Gene3D" id="3.40.50.180">
    <property type="entry name" value="Methylesterase CheB, C-terminal domain"/>
    <property type="match status" value="1"/>
</dbReference>
<protein>
    <recommendedName>
        <fullName evidence="2">protein-glutamate methylesterase</fullName>
        <ecNumber evidence="2">3.1.1.61</ecNumber>
    </recommendedName>
</protein>
<keyword evidence="1 4" id="KW-0378">Hydrolase</keyword>
<keyword evidence="7" id="KW-1185">Reference proteome</keyword>
<dbReference type="AlphaFoldDB" id="A0A2T2YC64"/>
<sequence length="281" mass="30970">MFTDAHDIVVIGTSAGGMEAICKLLEQLPDEIPASIFIVQHLSIDSSSQHLVKRMAKHTGLQVKIAEHDDIILPHTVYLAPADRHILLTKKRILVVKGPRENQFRPAIDPLFRSAAAYHGSRVIGVILTGMMNDGTVGMEAIKRSGGFTVVQDPHDAEHPDMPRSAIRNVSIDYVVPVREMGTLLYQLSRTPSADSVTVPQDIIDEAQMVERVMTSSTMSSIKNMDALGNRASYSCPECGGGLWELNQGKVTRFRCHSGHAYNEESLLQNMNSALEETLWV</sequence>
<proteinExistence type="predicted"/>
<organism evidence="6 7">
    <name type="scientific">Adhaeribacter arboris</name>
    <dbReference type="NCBI Taxonomy" id="2072846"/>
    <lineage>
        <taxon>Bacteria</taxon>
        <taxon>Pseudomonadati</taxon>
        <taxon>Bacteroidota</taxon>
        <taxon>Cytophagia</taxon>
        <taxon>Cytophagales</taxon>
        <taxon>Hymenobacteraceae</taxon>
        <taxon>Adhaeribacter</taxon>
    </lineage>
</organism>
<dbReference type="CDD" id="cd16433">
    <property type="entry name" value="CheB"/>
    <property type="match status" value="1"/>
</dbReference>
<dbReference type="EMBL" id="PYFT01000001">
    <property type="protein sequence ID" value="PSR53112.1"/>
    <property type="molecule type" value="Genomic_DNA"/>
</dbReference>
<dbReference type="GO" id="GO:0000156">
    <property type="term" value="F:phosphorelay response regulator activity"/>
    <property type="evidence" value="ECO:0007669"/>
    <property type="project" value="InterPro"/>
</dbReference>
<dbReference type="GO" id="GO:0005737">
    <property type="term" value="C:cytoplasm"/>
    <property type="evidence" value="ECO:0007669"/>
    <property type="project" value="InterPro"/>
</dbReference>
<dbReference type="PANTHER" id="PTHR42872">
    <property type="entry name" value="PROTEIN-GLUTAMATE METHYLESTERASE/PROTEIN-GLUTAMINE GLUTAMINASE"/>
    <property type="match status" value="1"/>
</dbReference>
<evidence type="ECO:0000313" key="6">
    <source>
        <dbReference type="EMBL" id="PSR53112.1"/>
    </source>
</evidence>
<evidence type="ECO:0000259" key="5">
    <source>
        <dbReference type="PROSITE" id="PS50122"/>
    </source>
</evidence>
<dbReference type="EC" id="3.1.1.61" evidence="2"/>
<dbReference type="InterPro" id="IPR035909">
    <property type="entry name" value="CheB_C"/>
</dbReference>
<evidence type="ECO:0000256" key="3">
    <source>
        <dbReference type="ARBA" id="ARBA00048267"/>
    </source>
</evidence>